<comment type="pathway">
    <text evidence="1">Cofactor biosynthesis; thiamine diphosphate biosynthesis.</text>
</comment>
<dbReference type="GO" id="GO:0004789">
    <property type="term" value="F:thiamine-phosphate diphosphorylase activity"/>
    <property type="evidence" value="ECO:0007669"/>
    <property type="project" value="TreeGrafter"/>
</dbReference>
<dbReference type="RefSeq" id="WP_254758052.1">
    <property type="nucleotide sequence ID" value="NZ_JANCLT010000003.1"/>
</dbReference>
<dbReference type="InterPro" id="IPR036206">
    <property type="entry name" value="ThiamineP_synth_sf"/>
</dbReference>
<evidence type="ECO:0000259" key="3">
    <source>
        <dbReference type="Pfam" id="PF02581"/>
    </source>
</evidence>
<evidence type="ECO:0000256" key="1">
    <source>
        <dbReference type="ARBA" id="ARBA00004948"/>
    </source>
</evidence>
<dbReference type="PANTHER" id="PTHR20857:SF22">
    <property type="entry name" value="THIAZOLE TAUTOMERASE"/>
    <property type="match status" value="1"/>
</dbReference>
<gene>
    <name evidence="4" type="ORF">NK662_06210</name>
</gene>
<name>A0AA41X9Y9_9BACI</name>
<dbReference type="PANTHER" id="PTHR20857">
    <property type="entry name" value="THIAMINE-PHOSPHATE PYROPHOSPHORYLASE"/>
    <property type="match status" value="1"/>
</dbReference>
<proteinExistence type="predicted"/>
<dbReference type="GO" id="GO:0005737">
    <property type="term" value="C:cytoplasm"/>
    <property type="evidence" value="ECO:0007669"/>
    <property type="project" value="TreeGrafter"/>
</dbReference>
<dbReference type="GO" id="GO:0009228">
    <property type="term" value="P:thiamine biosynthetic process"/>
    <property type="evidence" value="ECO:0007669"/>
    <property type="project" value="UniProtKB-KW"/>
</dbReference>
<accession>A0AA41X9Y9</accession>
<dbReference type="AlphaFoldDB" id="A0AA41X9Y9"/>
<dbReference type="InterPro" id="IPR013785">
    <property type="entry name" value="Aldolase_TIM"/>
</dbReference>
<dbReference type="Proteomes" id="UP001156102">
    <property type="component" value="Unassembled WGS sequence"/>
</dbReference>
<dbReference type="Gene3D" id="3.20.20.70">
    <property type="entry name" value="Aldolase class I"/>
    <property type="match status" value="1"/>
</dbReference>
<dbReference type="CDD" id="cd00564">
    <property type="entry name" value="TMP_TenI"/>
    <property type="match status" value="1"/>
</dbReference>
<comment type="caution">
    <text evidence="4">The sequence shown here is derived from an EMBL/GenBank/DDBJ whole genome shotgun (WGS) entry which is preliminary data.</text>
</comment>
<dbReference type="Pfam" id="PF02581">
    <property type="entry name" value="TMP-TENI"/>
    <property type="match status" value="1"/>
</dbReference>
<sequence>MGRGFHLVSNGRMSFEEMAAAAKEADFLHLREPGKSARELSEGIELLLKQGVLPEKIIVNDRVDVAMAKGVHGVQLGYRSLSVAEVKRVWPNVRTGCSVHSLGEAEAAAACGADWLIYGHIFSTNSKAGVPPRGLAELALIGERVPVPVPVIAIGGMTPGRIAEVMEAGAAGIAVMSGIWEAADPAAEVRKYQEVLKGMR</sequence>
<dbReference type="SUPFAM" id="SSF51391">
    <property type="entry name" value="Thiamin phosphate synthase"/>
    <property type="match status" value="1"/>
</dbReference>
<evidence type="ECO:0000313" key="4">
    <source>
        <dbReference type="EMBL" id="MCP8968131.1"/>
    </source>
</evidence>
<organism evidence="4 5">
    <name type="scientific">Ectobacillus ponti</name>
    <dbReference type="NCBI Taxonomy" id="2961894"/>
    <lineage>
        <taxon>Bacteria</taxon>
        <taxon>Bacillati</taxon>
        <taxon>Bacillota</taxon>
        <taxon>Bacilli</taxon>
        <taxon>Bacillales</taxon>
        <taxon>Bacillaceae</taxon>
        <taxon>Ectobacillus</taxon>
    </lineage>
</organism>
<evidence type="ECO:0000256" key="2">
    <source>
        <dbReference type="ARBA" id="ARBA00022977"/>
    </source>
</evidence>
<protein>
    <submittedName>
        <fullName evidence="4">Thiamine phosphate synthase</fullName>
    </submittedName>
</protein>
<feature type="domain" description="Thiamine phosphate synthase/TenI" evidence="3">
    <location>
        <begin position="19"/>
        <end position="179"/>
    </location>
</feature>
<dbReference type="EMBL" id="JANCLT010000003">
    <property type="protein sequence ID" value="MCP8968131.1"/>
    <property type="molecule type" value="Genomic_DNA"/>
</dbReference>
<dbReference type="InterPro" id="IPR022998">
    <property type="entry name" value="ThiamineP_synth_TenI"/>
</dbReference>
<keyword evidence="2" id="KW-0784">Thiamine biosynthesis</keyword>
<reference evidence="4" key="1">
    <citation type="submission" date="2022-07" db="EMBL/GenBank/DDBJ databases">
        <authorList>
            <person name="Li W.-J."/>
            <person name="Deng Q.-Q."/>
        </authorList>
    </citation>
    <scope>NUCLEOTIDE SEQUENCE</scope>
    <source>
        <strain evidence="4">SYSU M60031</strain>
    </source>
</reference>
<evidence type="ECO:0000313" key="5">
    <source>
        <dbReference type="Proteomes" id="UP001156102"/>
    </source>
</evidence>
<keyword evidence="5" id="KW-1185">Reference proteome</keyword>